<feature type="compositionally biased region" description="Low complexity" evidence="10">
    <location>
        <begin position="465"/>
        <end position="484"/>
    </location>
</feature>
<dbReference type="InterPro" id="IPR003604">
    <property type="entry name" value="Matrin/U1-like-C_Znf_C2H2"/>
</dbReference>
<dbReference type="SUPFAM" id="SSF81301">
    <property type="entry name" value="Nucleotidyltransferase"/>
    <property type="match status" value="1"/>
</dbReference>
<feature type="coiled-coil region" evidence="9">
    <location>
        <begin position="352"/>
        <end position="411"/>
    </location>
</feature>
<dbReference type="PROSITE" id="PS50157">
    <property type="entry name" value="ZINC_FINGER_C2H2_2"/>
    <property type="match status" value="1"/>
</dbReference>
<evidence type="ECO:0000256" key="4">
    <source>
        <dbReference type="ARBA" id="ARBA00022723"/>
    </source>
</evidence>
<dbReference type="PANTHER" id="PTHR12271">
    <property type="entry name" value="POLY A POLYMERASE CID PAP -RELATED"/>
    <property type="match status" value="1"/>
</dbReference>
<feature type="domain" description="C2H2-type" evidence="11">
    <location>
        <begin position="382"/>
        <end position="406"/>
    </location>
</feature>
<keyword evidence="3" id="KW-0808">Transferase</keyword>
<keyword evidence="4" id="KW-0479">Metal-binding</keyword>
<evidence type="ECO:0000259" key="11">
    <source>
        <dbReference type="PROSITE" id="PS50157"/>
    </source>
</evidence>
<dbReference type="Gene3D" id="1.10.1410.10">
    <property type="match status" value="1"/>
</dbReference>
<dbReference type="InterPro" id="IPR002058">
    <property type="entry name" value="PAP_assoc"/>
</dbReference>
<dbReference type="GeneID" id="100117895"/>
<dbReference type="GO" id="GO:0031123">
    <property type="term" value="P:RNA 3'-end processing"/>
    <property type="evidence" value="ECO:0007669"/>
    <property type="project" value="TreeGrafter"/>
</dbReference>
<dbReference type="InterPro" id="IPR041661">
    <property type="entry name" value="ZN622/Rei1/Reh1_Znf-C2H2"/>
</dbReference>
<dbReference type="GO" id="GO:0008270">
    <property type="term" value="F:zinc ion binding"/>
    <property type="evidence" value="ECO:0007669"/>
    <property type="project" value="UniProtKB-KW"/>
</dbReference>
<dbReference type="Pfam" id="PF12171">
    <property type="entry name" value="zf-C2H2_jaz"/>
    <property type="match status" value="1"/>
</dbReference>
<evidence type="ECO:0000256" key="9">
    <source>
        <dbReference type="SAM" id="Coils"/>
    </source>
</evidence>
<proteinExistence type="predicted"/>
<sequence length="1165" mass="135402">MFKKCLENRIVCRSPGFKCYLCDHEIQDKNFIAIKKHIETDKHQQRINGIDKTMRADVSRKLETVSEKQRGIIAKNQITTDVKHNFLYCHICKCSISGISNTLEHIKGSCHARNFSAIENKNQVNMPKNSSTNQVGCNNLTNNDYITLDKKTKWFKCHACNCQISGSKNVLQHTQTNLHKDAANAIKDKKIFTLVKQSIDHNVSIPTKSKDDFMEICFCTSCQINLKNTAMLQFHSLMHFYKDVKTPLILDIIKFRFDQYDKPSIQCLLCNTFVHNNQIVDTHFGSPLHLERLKFFKHIQDDIELDDADNQQIDLEKMNFKPHKQISKSLLCTLCDVSVSTAADKKDHLKGKKHKNNSLLHLENKIEKISNKISVADYPYFYPCYLCEKSFINAENLLDHYQEKKHKLKLKFFRLVTKNSYITFIQVKSKQAAKCRLCMIFMYDCTSIINHTLGKKHLQREKNSDLSMSSRNSSSDNSQSTNNNKIVTLRTVPVKPSSSKSSNPKQKNNYETSTEELLKLEFSVENLNSAASIESISVDVDDALNDLISLDLTVSQQKKLSRSSRVRKPRTPNAEGKKTISSFNQNAYIWGKSYIKHCINLGVYNIYNVNPDKLRLLKLGTSLIFPWQSEHACLVCGEQFVNQQILFEHLQDAKHIENLQLMKESDKEFQFYDEQFSDLELAKNYMQEESNDLVHCYACENKVKNDDTYIRLHIGESNHINKSQLWRKLSDEIYKNLSVIFEEAWYYAQVFLCDICKIKNDMEIDFVMHLETQKHVQNVTKLLQKGIMTKFGMCPVCITCWYASSDFYTVHCQDQLHKRFAKNGDFMVPNMTITALDLLENVDEQIDFLLNESNKAVLEKYKETELLKAIEETVESIYPNAKAHTFGSRLSHLGFVDSDVDIFLDCNNLYYSRTTKEQSQHYLMSVKKNFETKPNIWIVDEVLLVTRVPILKLRHIPTMLKCDISFINGLSVEKSKLIGFYNTAYSVCRELILYLKRWLTLCRITGSDCITTFAISWYVIFYLQIKGILPSVYELIQLKNESKIVDGWECGFVDNFSANHSDLNFREHLKGFFNYYAEFDYKADVACPYLGKIIKKHTFAYKDELPIEMQIYKYRLQVNYMETFRFDSPMCIQDPIDLSQNITKAVKKHHLRCFRQYCTESAAKC</sequence>
<dbReference type="InterPro" id="IPR036236">
    <property type="entry name" value="Znf_C2H2_sf"/>
</dbReference>
<dbReference type="GO" id="GO:1990817">
    <property type="term" value="F:poly(A) RNA polymerase activity"/>
    <property type="evidence" value="ECO:0007669"/>
    <property type="project" value="UniProtKB-ARBA"/>
</dbReference>
<reference evidence="12" key="1">
    <citation type="submission" date="2021-01" db="UniProtKB">
        <authorList>
            <consortium name="EnsemblMetazoa"/>
        </authorList>
    </citation>
    <scope>IDENTIFICATION</scope>
</reference>
<keyword evidence="6" id="KW-0862">Zinc</keyword>
<evidence type="ECO:0000256" key="8">
    <source>
        <dbReference type="PROSITE-ProRule" id="PRU00042"/>
    </source>
</evidence>
<dbReference type="GO" id="GO:0003676">
    <property type="term" value="F:nucleic acid binding"/>
    <property type="evidence" value="ECO:0007669"/>
    <property type="project" value="InterPro"/>
</dbReference>
<dbReference type="AlphaFoldDB" id="A0A7M7T799"/>
<dbReference type="Pfam" id="PF22600">
    <property type="entry name" value="MTPAP-like_central"/>
    <property type="match status" value="1"/>
</dbReference>
<accession>A0A7M7T799</accession>
<dbReference type="InterPro" id="IPR013087">
    <property type="entry name" value="Znf_C2H2_type"/>
</dbReference>
<dbReference type="Pfam" id="PF12756">
    <property type="entry name" value="zf-C2H2_2"/>
    <property type="match status" value="1"/>
</dbReference>
<name>A0A7M7T799_NASVI</name>
<dbReference type="EnsemblMetazoa" id="XM_031923650">
    <property type="protein sequence ID" value="XP_031779510"/>
    <property type="gene ID" value="LOC100117895"/>
</dbReference>
<feature type="region of interest" description="Disordered" evidence="10">
    <location>
        <begin position="460"/>
        <end position="510"/>
    </location>
</feature>
<feature type="compositionally biased region" description="Low complexity" evidence="10">
    <location>
        <begin position="492"/>
        <end position="509"/>
    </location>
</feature>
<evidence type="ECO:0000256" key="3">
    <source>
        <dbReference type="ARBA" id="ARBA00022679"/>
    </source>
</evidence>
<dbReference type="SUPFAM" id="SSF81631">
    <property type="entry name" value="PAP/OAS1 substrate-binding domain"/>
    <property type="match status" value="1"/>
</dbReference>
<dbReference type="KEGG" id="nvi:100117895"/>
<dbReference type="InterPro" id="IPR022755">
    <property type="entry name" value="Znf_C2H2_jaz"/>
</dbReference>
<dbReference type="CDD" id="cd05402">
    <property type="entry name" value="NT_PAP_TUTase"/>
    <property type="match status" value="1"/>
</dbReference>
<dbReference type="PROSITE" id="PS00028">
    <property type="entry name" value="ZINC_FINGER_C2H2_1"/>
    <property type="match status" value="3"/>
</dbReference>
<dbReference type="InterPro" id="IPR054708">
    <property type="entry name" value="MTPAP-like_central"/>
</dbReference>
<dbReference type="InParanoid" id="A0A7M7T799"/>
<dbReference type="OrthoDB" id="407432at2759"/>
<dbReference type="SUPFAM" id="SSF57667">
    <property type="entry name" value="beta-beta-alpha zinc fingers"/>
    <property type="match status" value="3"/>
</dbReference>
<protein>
    <recommendedName>
        <fullName evidence="11">C2H2-type domain-containing protein</fullName>
    </recommendedName>
</protein>
<keyword evidence="5 8" id="KW-0863">Zinc-finger</keyword>
<evidence type="ECO:0000256" key="7">
    <source>
        <dbReference type="ARBA" id="ARBA00022842"/>
    </source>
</evidence>
<evidence type="ECO:0000256" key="6">
    <source>
        <dbReference type="ARBA" id="ARBA00022833"/>
    </source>
</evidence>
<dbReference type="InterPro" id="IPR043519">
    <property type="entry name" value="NT_sf"/>
</dbReference>
<dbReference type="GO" id="GO:0050265">
    <property type="term" value="F:RNA uridylyltransferase activity"/>
    <property type="evidence" value="ECO:0007669"/>
    <property type="project" value="TreeGrafter"/>
</dbReference>
<dbReference type="RefSeq" id="XP_031779510.1">
    <property type="nucleotide sequence ID" value="XM_031923650.2"/>
</dbReference>
<dbReference type="Gene3D" id="3.30.160.60">
    <property type="entry name" value="Classic Zinc Finger"/>
    <property type="match status" value="2"/>
</dbReference>
<evidence type="ECO:0000256" key="1">
    <source>
        <dbReference type="ARBA" id="ARBA00001936"/>
    </source>
</evidence>
<keyword evidence="7" id="KW-0460">Magnesium</keyword>
<comment type="cofactor">
    <cofactor evidence="1">
        <name>Mn(2+)</name>
        <dbReference type="ChEBI" id="CHEBI:29035"/>
    </cofactor>
</comment>
<comment type="cofactor">
    <cofactor evidence="2">
        <name>Mg(2+)</name>
        <dbReference type="ChEBI" id="CHEBI:18420"/>
    </cofactor>
</comment>
<dbReference type="Pfam" id="PF12874">
    <property type="entry name" value="zf-met"/>
    <property type="match status" value="1"/>
</dbReference>
<dbReference type="Gene3D" id="3.30.460.10">
    <property type="entry name" value="Beta Polymerase, domain 2"/>
    <property type="match status" value="1"/>
</dbReference>
<evidence type="ECO:0000256" key="2">
    <source>
        <dbReference type="ARBA" id="ARBA00001946"/>
    </source>
</evidence>
<organism evidence="12 13">
    <name type="scientific">Nasonia vitripennis</name>
    <name type="common">Parasitic wasp</name>
    <dbReference type="NCBI Taxonomy" id="7425"/>
    <lineage>
        <taxon>Eukaryota</taxon>
        <taxon>Metazoa</taxon>
        <taxon>Ecdysozoa</taxon>
        <taxon>Arthropoda</taxon>
        <taxon>Hexapoda</taxon>
        <taxon>Insecta</taxon>
        <taxon>Pterygota</taxon>
        <taxon>Neoptera</taxon>
        <taxon>Endopterygota</taxon>
        <taxon>Hymenoptera</taxon>
        <taxon>Apocrita</taxon>
        <taxon>Proctotrupomorpha</taxon>
        <taxon>Chalcidoidea</taxon>
        <taxon>Pteromalidae</taxon>
        <taxon>Pteromalinae</taxon>
        <taxon>Nasonia</taxon>
    </lineage>
</organism>
<dbReference type="Proteomes" id="UP000002358">
    <property type="component" value="Chromosome 2"/>
</dbReference>
<keyword evidence="13" id="KW-1185">Reference proteome</keyword>
<dbReference type="SMR" id="A0A7M7T799"/>
<evidence type="ECO:0000313" key="13">
    <source>
        <dbReference type="Proteomes" id="UP000002358"/>
    </source>
</evidence>
<evidence type="ECO:0000256" key="5">
    <source>
        <dbReference type="ARBA" id="ARBA00022771"/>
    </source>
</evidence>
<evidence type="ECO:0000313" key="12">
    <source>
        <dbReference type="EnsemblMetazoa" id="XP_031779510"/>
    </source>
</evidence>
<keyword evidence="9" id="KW-0175">Coiled coil</keyword>
<dbReference type="SMART" id="SM00355">
    <property type="entry name" value="ZnF_C2H2"/>
    <property type="match status" value="10"/>
</dbReference>
<dbReference type="Pfam" id="PF03828">
    <property type="entry name" value="PAP_assoc"/>
    <property type="match status" value="1"/>
</dbReference>
<dbReference type="PANTHER" id="PTHR12271:SF66">
    <property type="entry name" value="TERMINAL URIDYLYLTRANSFERASE TAILOR"/>
    <property type="match status" value="1"/>
</dbReference>
<evidence type="ECO:0000256" key="10">
    <source>
        <dbReference type="SAM" id="MobiDB-lite"/>
    </source>
</evidence>
<dbReference type="SMART" id="SM00451">
    <property type="entry name" value="ZnF_U1"/>
    <property type="match status" value="9"/>
</dbReference>